<accession>A0A7Y5ANG9</accession>
<evidence type="ECO:0000313" key="1">
    <source>
        <dbReference type="EMBL" id="NRQ41620.1"/>
    </source>
</evidence>
<sequence>MEANIVIGRLWCEGKLATAMESDDVADWVLQQRLLELMDINQLDAARFKQAQSVYPELLNLRLQQAQPNSLKRGDILADCFEAASYFSTESHNIAELDDNAHLTLQQAFYSHFNRFWLALHQLMLLQPGHKILVDVAVATPVFCPDLPAYELALQRRSLCHCIEYYGIEFIAAYLHQLRPELIAYLADRLLYQADELQYLLQLLSQWQGNEVLVSRQDVIDYLRDKLAALS</sequence>
<name>A0A7Y5ANG9_9GAMM</name>
<comment type="caution">
    <text evidence="1">The sequence shown here is derived from an EMBL/GenBank/DDBJ whole genome shotgun (WGS) entry which is preliminary data.</text>
</comment>
<dbReference type="AlphaFoldDB" id="A0A7Y5ANG9"/>
<dbReference type="Proteomes" id="UP000523161">
    <property type="component" value="Unassembled WGS sequence"/>
</dbReference>
<protein>
    <submittedName>
        <fullName evidence="1">Uncharacterized protein</fullName>
    </submittedName>
</protein>
<evidence type="ECO:0000313" key="2">
    <source>
        <dbReference type="Proteomes" id="UP000523161"/>
    </source>
</evidence>
<reference evidence="1 2" key="1">
    <citation type="submission" date="2020-06" db="EMBL/GenBank/DDBJ databases">
        <title>Rheinheimera sp. nov., a marine bacterium isolated from coastal.</title>
        <authorList>
            <person name="Yu Q."/>
            <person name="Qi Y."/>
            <person name="Pu J."/>
        </authorList>
    </citation>
    <scope>NUCLEOTIDE SEQUENCE [LARGE SCALE GENOMIC DNA]</scope>
    <source>
        <strain evidence="1 2">YQF-2</strain>
    </source>
</reference>
<dbReference type="RefSeq" id="WP_173499873.1">
    <property type="nucleotide sequence ID" value="NZ_JABSOD010000003.1"/>
</dbReference>
<keyword evidence="2" id="KW-1185">Reference proteome</keyword>
<dbReference type="EMBL" id="JABSOD010000003">
    <property type="protein sequence ID" value="NRQ41620.1"/>
    <property type="molecule type" value="Genomic_DNA"/>
</dbReference>
<organism evidence="1 2">
    <name type="scientific">Rheinheimera lutimaris</name>
    <dbReference type="NCBI Taxonomy" id="2740584"/>
    <lineage>
        <taxon>Bacteria</taxon>
        <taxon>Pseudomonadati</taxon>
        <taxon>Pseudomonadota</taxon>
        <taxon>Gammaproteobacteria</taxon>
        <taxon>Chromatiales</taxon>
        <taxon>Chromatiaceae</taxon>
        <taxon>Rheinheimera</taxon>
    </lineage>
</organism>
<proteinExistence type="predicted"/>
<gene>
    <name evidence="1" type="ORF">HRH59_03430</name>
</gene>